<dbReference type="OrthoDB" id="2803601at2759"/>
<evidence type="ECO:0000313" key="9">
    <source>
        <dbReference type="EMBL" id="CCM03405.1"/>
    </source>
</evidence>
<dbReference type="Pfam" id="PF00076">
    <property type="entry name" value="RRM_1"/>
    <property type="match status" value="1"/>
</dbReference>
<dbReference type="InParanoid" id="J4GR77"/>
<dbReference type="InterPro" id="IPR035979">
    <property type="entry name" value="RBD_domain_sf"/>
</dbReference>
<evidence type="ECO:0000313" key="10">
    <source>
        <dbReference type="Proteomes" id="UP000006352"/>
    </source>
</evidence>
<dbReference type="SMART" id="SM00360">
    <property type="entry name" value="RRM"/>
    <property type="match status" value="1"/>
</dbReference>
<organism evidence="9 10">
    <name type="scientific">Fibroporia radiculosa</name>
    <dbReference type="NCBI Taxonomy" id="599839"/>
    <lineage>
        <taxon>Eukaryota</taxon>
        <taxon>Fungi</taxon>
        <taxon>Dikarya</taxon>
        <taxon>Basidiomycota</taxon>
        <taxon>Agaricomycotina</taxon>
        <taxon>Agaricomycetes</taxon>
        <taxon>Polyporales</taxon>
        <taxon>Fibroporiaceae</taxon>
        <taxon>Fibroporia</taxon>
    </lineage>
</organism>
<evidence type="ECO:0000259" key="8">
    <source>
        <dbReference type="PROSITE" id="PS50102"/>
    </source>
</evidence>
<dbReference type="CDD" id="cd00590">
    <property type="entry name" value="RRM_SF"/>
    <property type="match status" value="1"/>
</dbReference>
<dbReference type="PANTHER" id="PTHR23003:SF62">
    <property type="entry name" value="SERINE_ARGININE (SR)-TYPE SHUTTLING MRNA BINDING PROTEIN NPL3"/>
    <property type="match status" value="1"/>
</dbReference>
<reference evidence="9 10" key="1">
    <citation type="journal article" date="2012" name="Appl. Environ. Microbiol.">
        <title>Short-read sequencing for genomic analysis of the brown rot fungus Fibroporia radiculosa.</title>
        <authorList>
            <person name="Tang J.D."/>
            <person name="Perkins A.D."/>
            <person name="Sonstegard T.S."/>
            <person name="Schroeder S.G."/>
            <person name="Burgess S.C."/>
            <person name="Diehl S.V."/>
        </authorList>
    </citation>
    <scope>NUCLEOTIDE SEQUENCE [LARGE SCALE GENOMIC DNA]</scope>
    <source>
        <strain evidence="9 10">TFFH 294</strain>
    </source>
</reference>
<dbReference type="STRING" id="599839.J4GR77"/>
<name>J4GR77_9APHY</name>
<dbReference type="AlphaFoldDB" id="J4GR77"/>
<proteinExistence type="predicted"/>
<dbReference type="PROSITE" id="PS50102">
    <property type="entry name" value="RRM"/>
    <property type="match status" value="1"/>
</dbReference>
<dbReference type="GO" id="GO:0003729">
    <property type="term" value="F:mRNA binding"/>
    <property type="evidence" value="ECO:0007669"/>
    <property type="project" value="TreeGrafter"/>
</dbReference>
<dbReference type="HOGENOM" id="CLU_880387_0_0_1"/>
<keyword evidence="5" id="KW-0539">Nucleus</keyword>
<feature type="compositionally biased region" description="Basic residues" evidence="7">
    <location>
        <begin position="40"/>
        <end position="51"/>
    </location>
</feature>
<evidence type="ECO:0000256" key="1">
    <source>
        <dbReference type="ARBA" id="ARBA00004123"/>
    </source>
</evidence>
<evidence type="ECO:0000256" key="3">
    <source>
        <dbReference type="ARBA" id="ARBA00022737"/>
    </source>
</evidence>
<dbReference type="GeneID" id="24098316"/>
<dbReference type="GO" id="GO:0005634">
    <property type="term" value="C:nucleus"/>
    <property type="evidence" value="ECO:0007669"/>
    <property type="project" value="UniProtKB-SubCell"/>
</dbReference>
<sequence length="269" mass="29464">MARFRCPTDSADDLANDRIPQRLASMTITTDKNHNAAGPSKRHARRDKNKLKTPAGMSLKEKGNLKKAFKKNANGPKTTVPKVNINNMRSDWSFVFVGNLNRNIDEKILFQAFMRFGHVTRVQIRTSSGTPFAGAGPVAANSNDRQYASVEFSDASAARRALKMNGHRLFGIKLAVCLSAADLPETQEIVNAHMAKKVPAPKMDVQAAFNAIKRVTIDRTQYINAEAGPSRAGPSTQHQDVTAPARPRGLQPLARTHAFAAMSFPKTVM</sequence>
<dbReference type="Gene3D" id="3.30.70.330">
    <property type="match status" value="1"/>
</dbReference>
<keyword evidence="2" id="KW-0507">mRNA processing</keyword>
<evidence type="ECO:0000256" key="2">
    <source>
        <dbReference type="ARBA" id="ARBA00022664"/>
    </source>
</evidence>
<dbReference type="EMBL" id="HE797112">
    <property type="protein sequence ID" value="CCM03405.1"/>
    <property type="molecule type" value="Genomic_DNA"/>
</dbReference>
<dbReference type="InterPro" id="IPR050374">
    <property type="entry name" value="RRT5_SRSF_SR"/>
</dbReference>
<feature type="region of interest" description="Disordered" evidence="7">
    <location>
        <begin position="25"/>
        <end position="55"/>
    </location>
</feature>
<dbReference type="InterPro" id="IPR000504">
    <property type="entry name" value="RRM_dom"/>
</dbReference>
<dbReference type="RefSeq" id="XP_012182688.1">
    <property type="nucleotide sequence ID" value="XM_012327298.1"/>
</dbReference>
<gene>
    <name evidence="9" type="ORF">FIBRA_05536</name>
</gene>
<accession>J4GR77</accession>
<keyword evidence="10" id="KW-1185">Reference proteome</keyword>
<evidence type="ECO:0000256" key="4">
    <source>
        <dbReference type="ARBA" id="ARBA00022884"/>
    </source>
</evidence>
<keyword evidence="3" id="KW-0677">Repeat</keyword>
<evidence type="ECO:0000256" key="6">
    <source>
        <dbReference type="PROSITE-ProRule" id="PRU00176"/>
    </source>
</evidence>
<dbReference type="PANTHER" id="PTHR23003">
    <property type="entry name" value="RNA RECOGNITION MOTIF RRM DOMAIN CONTAINING PROTEIN"/>
    <property type="match status" value="1"/>
</dbReference>
<dbReference type="GO" id="GO:0005737">
    <property type="term" value="C:cytoplasm"/>
    <property type="evidence" value="ECO:0007669"/>
    <property type="project" value="TreeGrafter"/>
</dbReference>
<comment type="subcellular location">
    <subcellularLocation>
        <location evidence="1">Nucleus</location>
    </subcellularLocation>
</comment>
<feature type="domain" description="RRM" evidence="8">
    <location>
        <begin position="93"/>
        <end position="181"/>
    </location>
</feature>
<protein>
    <recommendedName>
        <fullName evidence="8">RRM domain-containing protein</fullName>
    </recommendedName>
</protein>
<dbReference type="InterPro" id="IPR012677">
    <property type="entry name" value="Nucleotide-bd_a/b_plait_sf"/>
</dbReference>
<dbReference type="Proteomes" id="UP000006352">
    <property type="component" value="Unassembled WGS sequence"/>
</dbReference>
<dbReference type="GO" id="GO:0006397">
    <property type="term" value="P:mRNA processing"/>
    <property type="evidence" value="ECO:0007669"/>
    <property type="project" value="UniProtKB-KW"/>
</dbReference>
<dbReference type="SUPFAM" id="SSF54928">
    <property type="entry name" value="RNA-binding domain, RBD"/>
    <property type="match status" value="1"/>
</dbReference>
<evidence type="ECO:0000256" key="5">
    <source>
        <dbReference type="ARBA" id="ARBA00023242"/>
    </source>
</evidence>
<evidence type="ECO:0000256" key="7">
    <source>
        <dbReference type="SAM" id="MobiDB-lite"/>
    </source>
</evidence>
<keyword evidence="4 6" id="KW-0694">RNA-binding</keyword>